<sequence>MNTFEVWQHLPQEQEGNYLFSGSFYVTSGVSEKLSAQEISDIYIYTRKLTQEQNLDYLQVFLNLETGEKLFFIDQIDKSMIESGKYLPHDNYCTLMFASEY</sequence>
<accession>A0ABS9C9W0</accession>
<organism evidence="1 2">
    <name type="scientific">Chryseobacterium indicum</name>
    <dbReference type="NCBI Taxonomy" id="2766954"/>
    <lineage>
        <taxon>Bacteria</taxon>
        <taxon>Pseudomonadati</taxon>
        <taxon>Bacteroidota</taxon>
        <taxon>Flavobacteriia</taxon>
        <taxon>Flavobacteriales</taxon>
        <taxon>Weeksellaceae</taxon>
        <taxon>Chryseobacterium group</taxon>
        <taxon>Chryseobacterium</taxon>
    </lineage>
</organism>
<gene>
    <name evidence="1" type="ORF">H9Q08_16935</name>
</gene>
<proteinExistence type="predicted"/>
<reference evidence="1" key="1">
    <citation type="submission" date="2021-08" db="EMBL/GenBank/DDBJ databases">
        <title>Complete genome sequence of Chryseobacterium sp strain PS-8.</title>
        <authorList>
            <person name="Das S.K."/>
        </authorList>
    </citation>
    <scope>NUCLEOTIDE SEQUENCE</scope>
    <source>
        <strain evidence="1">PS-8</strain>
    </source>
</reference>
<evidence type="ECO:0000313" key="1">
    <source>
        <dbReference type="EMBL" id="MCF2220972.1"/>
    </source>
</evidence>
<keyword evidence="2" id="KW-1185">Reference proteome</keyword>
<protein>
    <submittedName>
        <fullName evidence="1">Uncharacterized protein</fullName>
    </submittedName>
</protein>
<name>A0ABS9C9W0_9FLAO</name>
<dbReference type="EMBL" id="JACSGT010000002">
    <property type="protein sequence ID" value="MCF2220972.1"/>
    <property type="molecule type" value="Genomic_DNA"/>
</dbReference>
<dbReference type="RefSeq" id="WP_235132325.1">
    <property type="nucleotide sequence ID" value="NZ_JACSGT010000002.1"/>
</dbReference>
<comment type="caution">
    <text evidence="1">The sequence shown here is derived from an EMBL/GenBank/DDBJ whole genome shotgun (WGS) entry which is preliminary data.</text>
</comment>
<evidence type="ECO:0000313" key="2">
    <source>
        <dbReference type="Proteomes" id="UP001430374"/>
    </source>
</evidence>
<dbReference type="Proteomes" id="UP001430374">
    <property type="component" value="Unassembled WGS sequence"/>
</dbReference>